<name>A0A0W0WCD9_9GAMM</name>
<reference evidence="1 2" key="1">
    <citation type="submission" date="2015-11" db="EMBL/GenBank/DDBJ databases">
        <title>Genomic analysis of 38 Legionella species identifies large and diverse effector repertoires.</title>
        <authorList>
            <person name="Burstein D."/>
            <person name="Amaro F."/>
            <person name="Zusman T."/>
            <person name="Lifshitz Z."/>
            <person name="Cohen O."/>
            <person name="Gilbert J.A."/>
            <person name="Pupko T."/>
            <person name="Shuman H.A."/>
            <person name="Segal G."/>
        </authorList>
    </citation>
    <scope>NUCLEOTIDE SEQUENCE [LARGE SCALE GENOMIC DNA]</scope>
    <source>
        <strain evidence="1 2">PX-1-G2-E2</strain>
    </source>
</reference>
<keyword evidence="2" id="KW-1185">Reference proteome</keyword>
<evidence type="ECO:0000313" key="1">
    <source>
        <dbReference type="EMBL" id="KTD29670.1"/>
    </source>
</evidence>
<organism evidence="1 2">
    <name type="scientific">Legionella maceachernii</name>
    <dbReference type="NCBI Taxonomy" id="466"/>
    <lineage>
        <taxon>Bacteria</taxon>
        <taxon>Pseudomonadati</taxon>
        <taxon>Pseudomonadota</taxon>
        <taxon>Gammaproteobacteria</taxon>
        <taxon>Legionellales</taxon>
        <taxon>Legionellaceae</taxon>
        <taxon>Legionella</taxon>
    </lineage>
</organism>
<dbReference type="STRING" id="466.Lmac_0845"/>
<sequence length="210" mass="22016">MSLLSKLFGGGGGKSPMDAANQYLNQIPGVGHQGYDPYINAGMDASGRTKSKYEELMSDPTAFINKLMEGYKPSEGYQFQKDQLTKELSNTAAAGGVAGTPMDQLNQGEQIQGLLGKDMQQFLQNILGVFNTGLEGEEGIANRGYDASKNLTDLLGGALNQQGGLAFQDQQQKNKNKNDLWSMFGKALGAGAGGLLGGVPGAKIGAGIFG</sequence>
<dbReference type="EMBL" id="LNYL01000022">
    <property type="protein sequence ID" value="KTD29670.1"/>
    <property type="molecule type" value="Genomic_DNA"/>
</dbReference>
<dbReference type="Proteomes" id="UP000054908">
    <property type="component" value="Unassembled WGS sequence"/>
</dbReference>
<protein>
    <submittedName>
        <fullName evidence="1">Uncharacterized protein</fullName>
    </submittedName>
</protein>
<dbReference type="PATRIC" id="fig|466.6.peg.902"/>
<dbReference type="AlphaFoldDB" id="A0A0W0WCD9"/>
<accession>A0A0W0WCD9</accession>
<proteinExistence type="predicted"/>
<gene>
    <name evidence="1" type="ORF">Lmac_0845</name>
</gene>
<evidence type="ECO:0000313" key="2">
    <source>
        <dbReference type="Proteomes" id="UP000054908"/>
    </source>
</evidence>
<dbReference type="RefSeq" id="WP_058451656.1">
    <property type="nucleotide sequence ID" value="NZ_CAAAIB010000015.1"/>
</dbReference>
<comment type="caution">
    <text evidence="1">The sequence shown here is derived from an EMBL/GenBank/DDBJ whole genome shotgun (WGS) entry which is preliminary data.</text>
</comment>